<evidence type="ECO:0000313" key="2">
    <source>
        <dbReference type="Proteomes" id="UP000054350"/>
    </source>
</evidence>
<sequence>MWAGASPAAPASSAIPELTTKVRVVVVDSRGTGKSSLVRYLTDVPAAARVTAPRSADAAPVGGGGKRAGVLVRPIQDMC</sequence>
<dbReference type="VEuPathDB" id="FungiDB:AMAG_19954"/>
<reference evidence="2" key="2">
    <citation type="submission" date="2009-11" db="EMBL/GenBank/DDBJ databases">
        <title>The Genome Sequence of Allomyces macrogynus strain ATCC 38327.</title>
        <authorList>
            <consortium name="The Broad Institute Genome Sequencing Platform"/>
            <person name="Russ C."/>
            <person name="Cuomo C."/>
            <person name="Shea T."/>
            <person name="Young S.K."/>
            <person name="Zeng Q."/>
            <person name="Koehrsen M."/>
            <person name="Haas B."/>
            <person name="Borodovsky M."/>
            <person name="Guigo R."/>
            <person name="Alvarado L."/>
            <person name="Berlin A."/>
            <person name="Borenstein D."/>
            <person name="Chen Z."/>
            <person name="Engels R."/>
            <person name="Freedman E."/>
            <person name="Gellesch M."/>
            <person name="Goldberg J."/>
            <person name="Griggs A."/>
            <person name="Gujja S."/>
            <person name="Heiman D."/>
            <person name="Hepburn T."/>
            <person name="Howarth C."/>
            <person name="Jen D."/>
            <person name="Larson L."/>
            <person name="Lewis B."/>
            <person name="Mehta T."/>
            <person name="Park D."/>
            <person name="Pearson M."/>
            <person name="Roberts A."/>
            <person name="Saif S."/>
            <person name="Shenoy N."/>
            <person name="Sisk P."/>
            <person name="Stolte C."/>
            <person name="Sykes S."/>
            <person name="Walk T."/>
            <person name="White J."/>
            <person name="Yandava C."/>
            <person name="Burger G."/>
            <person name="Gray M.W."/>
            <person name="Holland P.W.H."/>
            <person name="King N."/>
            <person name="Lang F.B.F."/>
            <person name="Roger A.J."/>
            <person name="Ruiz-Trillo I."/>
            <person name="Lander E."/>
            <person name="Nusbaum C."/>
        </authorList>
    </citation>
    <scope>NUCLEOTIDE SEQUENCE [LARGE SCALE GENOMIC DNA]</scope>
    <source>
        <strain evidence="2">ATCC 38327</strain>
    </source>
</reference>
<reference evidence="1 2" key="1">
    <citation type="submission" date="2009-11" db="EMBL/GenBank/DDBJ databases">
        <title>Annotation of Allomyces macrogynus ATCC 38327.</title>
        <authorList>
            <consortium name="The Broad Institute Genome Sequencing Platform"/>
            <person name="Russ C."/>
            <person name="Cuomo C."/>
            <person name="Burger G."/>
            <person name="Gray M.W."/>
            <person name="Holland P.W.H."/>
            <person name="King N."/>
            <person name="Lang F.B.F."/>
            <person name="Roger A.J."/>
            <person name="Ruiz-Trillo I."/>
            <person name="Young S.K."/>
            <person name="Zeng Q."/>
            <person name="Gargeya S."/>
            <person name="Fitzgerald M."/>
            <person name="Haas B."/>
            <person name="Abouelleil A."/>
            <person name="Alvarado L."/>
            <person name="Arachchi H.M."/>
            <person name="Berlin A."/>
            <person name="Chapman S.B."/>
            <person name="Gearin G."/>
            <person name="Goldberg J."/>
            <person name="Griggs A."/>
            <person name="Gujja S."/>
            <person name="Hansen M."/>
            <person name="Heiman D."/>
            <person name="Howarth C."/>
            <person name="Larimer J."/>
            <person name="Lui A."/>
            <person name="MacDonald P.J.P."/>
            <person name="McCowen C."/>
            <person name="Montmayeur A."/>
            <person name="Murphy C."/>
            <person name="Neiman D."/>
            <person name="Pearson M."/>
            <person name="Priest M."/>
            <person name="Roberts A."/>
            <person name="Saif S."/>
            <person name="Shea T."/>
            <person name="Sisk P."/>
            <person name="Stolte C."/>
            <person name="Sykes S."/>
            <person name="Wortman J."/>
            <person name="Nusbaum C."/>
            <person name="Birren B."/>
        </authorList>
    </citation>
    <scope>NUCLEOTIDE SEQUENCE [LARGE SCALE GENOMIC DNA]</scope>
    <source>
        <strain evidence="1 2">ATCC 38327</strain>
    </source>
</reference>
<dbReference type="Proteomes" id="UP000054350">
    <property type="component" value="Unassembled WGS sequence"/>
</dbReference>
<gene>
    <name evidence="1" type="ORF">AMAG_19954</name>
</gene>
<evidence type="ECO:0000313" key="1">
    <source>
        <dbReference type="EMBL" id="KNE69082.1"/>
    </source>
</evidence>
<organism evidence="1 2">
    <name type="scientific">Allomyces macrogynus (strain ATCC 38327)</name>
    <name type="common">Allomyces javanicus var. macrogynus</name>
    <dbReference type="NCBI Taxonomy" id="578462"/>
    <lineage>
        <taxon>Eukaryota</taxon>
        <taxon>Fungi</taxon>
        <taxon>Fungi incertae sedis</taxon>
        <taxon>Blastocladiomycota</taxon>
        <taxon>Blastocladiomycetes</taxon>
        <taxon>Blastocladiales</taxon>
        <taxon>Blastocladiaceae</taxon>
        <taxon>Allomyces</taxon>
    </lineage>
</organism>
<keyword evidence="2" id="KW-1185">Reference proteome</keyword>
<dbReference type="EMBL" id="GG745359">
    <property type="protein sequence ID" value="KNE69082.1"/>
    <property type="molecule type" value="Genomic_DNA"/>
</dbReference>
<name>A0A0L0T2Z6_ALLM3</name>
<protein>
    <submittedName>
        <fullName evidence="1">Uncharacterized protein</fullName>
    </submittedName>
</protein>
<dbReference type="AlphaFoldDB" id="A0A0L0T2Z6"/>
<proteinExistence type="predicted"/>
<accession>A0A0L0T2Z6</accession>